<dbReference type="InterPro" id="IPR039647">
    <property type="entry name" value="EF_hand_pair_protein_CML-like"/>
</dbReference>
<keyword evidence="2" id="KW-0677">Repeat</keyword>
<dbReference type="Gene3D" id="1.10.238.10">
    <property type="entry name" value="EF-hand"/>
    <property type="match status" value="1"/>
</dbReference>
<accession>A0A7S0MWJ0</accession>
<evidence type="ECO:0000256" key="4">
    <source>
        <dbReference type="SAM" id="MobiDB-lite"/>
    </source>
</evidence>
<evidence type="ECO:0000256" key="3">
    <source>
        <dbReference type="ARBA" id="ARBA00022837"/>
    </source>
</evidence>
<dbReference type="PANTHER" id="PTHR10891">
    <property type="entry name" value="EF-HAND CALCIUM-BINDING DOMAIN CONTAINING PROTEIN"/>
    <property type="match status" value="1"/>
</dbReference>
<feature type="compositionally biased region" description="Basic and acidic residues" evidence="4">
    <location>
        <begin position="160"/>
        <end position="171"/>
    </location>
</feature>
<evidence type="ECO:0000256" key="1">
    <source>
        <dbReference type="ARBA" id="ARBA00022723"/>
    </source>
</evidence>
<dbReference type="Pfam" id="PF13499">
    <property type="entry name" value="EF-hand_7"/>
    <property type="match status" value="1"/>
</dbReference>
<dbReference type="SMART" id="SM00054">
    <property type="entry name" value="EFh"/>
    <property type="match status" value="3"/>
</dbReference>
<feature type="region of interest" description="Disordered" evidence="4">
    <location>
        <begin position="118"/>
        <end position="282"/>
    </location>
</feature>
<dbReference type="EMBL" id="HBFA01004669">
    <property type="protein sequence ID" value="CAD8652200.1"/>
    <property type="molecule type" value="Transcribed_RNA"/>
</dbReference>
<protein>
    <recommendedName>
        <fullName evidence="5">EF-hand domain-containing protein</fullName>
    </recommendedName>
</protein>
<evidence type="ECO:0000259" key="5">
    <source>
        <dbReference type="PROSITE" id="PS50222"/>
    </source>
</evidence>
<dbReference type="InterPro" id="IPR011992">
    <property type="entry name" value="EF-hand-dom_pair"/>
</dbReference>
<feature type="compositionally biased region" description="Low complexity" evidence="4">
    <location>
        <begin position="200"/>
        <end position="222"/>
    </location>
</feature>
<dbReference type="Pfam" id="PF13202">
    <property type="entry name" value="EF-hand_5"/>
    <property type="match status" value="1"/>
</dbReference>
<dbReference type="AlphaFoldDB" id="A0A7S0MWJ0"/>
<evidence type="ECO:0000313" key="6">
    <source>
        <dbReference type="EMBL" id="CAD8652200.1"/>
    </source>
</evidence>
<name>A0A7S0MWJ0_9CHLO</name>
<dbReference type="GO" id="GO:0005509">
    <property type="term" value="F:calcium ion binding"/>
    <property type="evidence" value="ECO:0007669"/>
    <property type="project" value="InterPro"/>
</dbReference>
<sequence>MGRSEALSKSTNAAVELSSAQAFFLKGDPTPDKCPPKFSDLNHLFSRRHSASFTSTSEAYEKLASGSFRLGADVAVGTDHGLPSISGITSFRRRSLINRTPTPEKNWNVHVPLKSTSWHERQHATSLPSSEPPAEPESEQLLKKAAQSRATFRARSFSIKRGDSEGARTADVRASAPTHLPRLQVSTSLESTRKRSSIASPVTPSPGSLSSPSSSALKPATSRPRTSHTPGVGKAVSTKWSSTRRTYEDDEDREDSSRQHSKRTDRVTREKPAVDQRPIRTANPSLRTRQDVHKRRQAYGMAVTQFRPKPTSRTHVDIGRGILIPVREVNYLRSYFEELDLNGDGTIDPEEIKQKAREAYRLKKLRANGEIDDEDWVSIKNSLEAVGLLNPVLMNIAEMAPRVGQESLTWKALLMLAYPKASEDGFEGLLAIHEKTKKLDTLTANANELADLMSLWNMWDVDGSGELDPEEFRRALAMLNISSSEAESLYASIDDDANGFISLDEFARWWLTDNDEDRDNIDIREDSKNSLIKAKNKSMRAFFEDNWNFQLERLGLKTQVES</sequence>
<proteinExistence type="predicted"/>
<feature type="domain" description="EF-hand" evidence="5">
    <location>
        <begin position="327"/>
        <end position="362"/>
    </location>
</feature>
<feature type="compositionally biased region" description="Basic and acidic residues" evidence="4">
    <location>
        <begin position="255"/>
        <end position="278"/>
    </location>
</feature>
<reference evidence="6" key="1">
    <citation type="submission" date="2021-01" db="EMBL/GenBank/DDBJ databases">
        <authorList>
            <person name="Corre E."/>
            <person name="Pelletier E."/>
            <person name="Niang G."/>
            <person name="Scheremetjew M."/>
            <person name="Finn R."/>
            <person name="Kale V."/>
            <person name="Holt S."/>
            <person name="Cochrane G."/>
            <person name="Meng A."/>
            <person name="Brown T."/>
            <person name="Cohen L."/>
        </authorList>
    </citation>
    <scope>NUCLEOTIDE SEQUENCE</scope>
    <source>
        <strain evidence="6">CCMP722</strain>
    </source>
</reference>
<dbReference type="SUPFAM" id="SSF47473">
    <property type="entry name" value="EF-hand"/>
    <property type="match status" value="1"/>
</dbReference>
<dbReference type="InterPro" id="IPR018247">
    <property type="entry name" value="EF_Hand_1_Ca_BS"/>
</dbReference>
<dbReference type="InterPro" id="IPR002048">
    <property type="entry name" value="EF_hand_dom"/>
</dbReference>
<dbReference type="PROSITE" id="PS00018">
    <property type="entry name" value="EF_HAND_1"/>
    <property type="match status" value="3"/>
</dbReference>
<keyword evidence="3" id="KW-0106">Calcium</keyword>
<feature type="domain" description="EF-hand" evidence="5">
    <location>
        <begin position="447"/>
        <end position="482"/>
    </location>
</feature>
<organism evidence="6">
    <name type="scientific">Pyramimonas obovata</name>
    <dbReference type="NCBI Taxonomy" id="1411642"/>
    <lineage>
        <taxon>Eukaryota</taxon>
        <taxon>Viridiplantae</taxon>
        <taxon>Chlorophyta</taxon>
        <taxon>Pyramimonadophyceae</taxon>
        <taxon>Pyramimonadales</taxon>
        <taxon>Pyramimonadaceae</taxon>
        <taxon>Pyramimonas</taxon>
        <taxon>Pyramimonas incertae sedis</taxon>
    </lineage>
</organism>
<keyword evidence="1" id="KW-0479">Metal-binding</keyword>
<dbReference type="PROSITE" id="PS50222">
    <property type="entry name" value="EF_HAND_2"/>
    <property type="match status" value="2"/>
</dbReference>
<gene>
    <name evidence="6" type="ORF">POBO1169_LOCUS2368</name>
</gene>
<evidence type="ECO:0000256" key="2">
    <source>
        <dbReference type="ARBA" id="ARBA00022737"/>
    </source>
</evidence>
<dbReference type="CDD" id="cd00051">
    <property type="entry name" value="EFh"/>
    <property type="match status" value="1"/>
</dbReference>